<dbReference type="OrthoDB" id="360540at2759"/>
<proteinExistence type="predicted"/>
<evidence type="ECO:0000313" key="1">
    <source>
        <dbReference type="EMBL" id="TRM60977.1"/>
    </source>
</evidence>
<dbReference type="InterPro" id="IPR009772">
    <property type="entry name" value="CDC123"/>
</dbReference>
<dbReference type="Pfam" id="PF07065">
    <property type="entry name" value="D123"/>
    <property type="match status" value="1"/>
</dbReference>
<sequence>MLSSRRTTSSLRRYPDERLFLLPYNDKMRIEYELRCFARPGGKLVAISQYRWHQACAFASGGEEQLYLIYKAVEDVLERLKATPMWEDLMEDGFIFDCLWDPNTRTCSLIELNPFGPMSSTGAALFNWIEDGQIIGGEHDKVVFRYCA</sequence>
<gene>
    <name evidence="1" type="ORF">BD626DRAFT_503372</name>
</gene>
<dbReference type="AlphaFoldDB" id="A0A550C868"/>
<dbReference type="EMBL" id="VDMD01000019">
    <property type="protein sequence ID" value="TRM60977.1"/>
    <property type="molecule type" value="Genomic_DNA"/>
</dbReference>
<keyword evidence="2" id="KW-1185">Reference proteome</keyword>
<evidence type="ECO:0000313" key="2">
    <source>
        <dbReference type="Proteomes" id="UP000320762"/>
    </source>
</evidence>
<reference evidence="1 2" key="1">
    <citation type="journal article" date="2019" name="New Phytol.">
        <title>Comparative genomics reveals unique wood-decay strategies and fruiting body development in the Schizophyllaceae.</title>
        <authorList>
            <person name="Almasi E."/>
            <person name="Sahu N."/>
            <person name="Krizsan K."/>
            <person name="Balint B."/>
            <person name="Kovacs G.M."/>
            <person name="Kiss B."/>
            <person name="Cseklye J."/>
            <person name="Drula E."/>
            <person name="Henrissat B."/>
            <person name="Nagy I."/>
            <person name="Chovatia M."/>
            <person name="Adam C."/>
            <person name="LaButti K."/>
            <person name="Lipzen A."/>
            <person name="Riley R."/>
            <person name="Grigoriev I.V."/>
            <person name="Nagy L.G."/>
        </authorList>
    </citation>
    <scope>NUCLEOTIDE SEQUENCE [LARGE SCALE GENOMIC DNA]</scope>
    <source>
        <strain evidence="1 2">NL-1724</strain>
    </source>
</reference>
<name>A0A550C868_9AGAR</name>
<protein>
    <submittedName>
        <fullName evidence="1">Uncharacterized protein</fullName>
    </submittedName>
</protein>
<dbReference type="Proteomes" id="UP000320762">
    <property type="component" value="Unassembled WGS sequence"/>
</dbReference>
<accession>A0A550C868</accession>
<organism evidence="1 2">
    <name type="scientific">Schizophyllum amplum</name>
    <dbReference type="NCBI Taxonomy" id="97359"/>
    <lineage>
        <taxon>Eukaryota</taxon>
        <taxon>Fungi</taxon>
        <taxon>Dikarya</taxon>
        <taxon>Basidiomycota</taxon>
        <taxon>Agaricomycotina</taxon>
        <taxon>Agaricomycetes</taxon>
        <taxon>Agaricomycetidae</taxon>
        <taxon>Agaricales</taxon>
        <taxon>Schizophyllaceae</taxon>
        <taxon>Schizophyllum</taxon>
    </lineage>
</organism>
<comment type="caution">
    <text evidence="1">The sequence shown here is derived from an EMBL/GenBank/DDBJ whole genome shotgun (WGS) entry which is preliminary data.</text>
</comment>